<dbReference type="EMBL" id="OOFM01000005">
    <property type="protein sequence ID" value="SPL64179.1"/>
    <property type="molecule type" value="Genomic_DNA"/>
</dbReference>
<organism evidence="1 2">
    <name type="scientific">Ochrobactrum soli</name>
    <dbReference type="NCBI Taxonomy" id="2448455"/>
    <lineage>
        <taxon>Bacteria</taxon>
        <taxon>Pseudomonadati</taxon>
        <taxon>Pseudomonadota</taxon>
        <taxon>Alphaproteobacteria</taxon>
        <taxon>Hyphomicrobiales</taxon>
        <taxon>Brucellaceae</taxon>
        <taxon>Brucella/Ochrobactrum group</taxon>
        <taxon>Ochrobactrum</taxon>
    </lineage>
</organism>
<gene>
    <name evidence="1" type="ORF">OHAE_46</name>
</gene>
<dbReference type="AlphaFoldDB" id="A0A2P9HJC9"/>
<evidence type="ECO:0000313" key="2">
    <source>
        <dbReference type="Proteomes" id="UP000246073"/>
    </source>
</evidence>
<reference evidence="2" key="1">
    <citation type="submission" date="2017-12" db="EMBL/GenBank/DDBJ databases">
        <authorList>
            <person name="Diaz M."/>
        </authorList>
    </citation>
    <scope>NUCLEOTIDE SEQUENCE [LARGE SCALE GENOMIC DNA]</scope>
    <source>
        <strain evidence="2">FI11154</strain>
    </source>
</reference>
<accession>A0A2P9HJC9</accession>
<sequence length="40" mass="4517">MSFHPAPMRSENLKPAAGTIPGQTLQFFRSHQSDFVSVWL</sequence>
<proteinExistence type="predicted"/>
<dbReference type="Proteomes" id="UP000246073">
    <property type="component" value="Unassembled WGS sequence"/>
</dbReference>
<name>A0A2P9HJC9_9HYPH</name>
<protein>
    <submittedName>
        <fullName evidence="1">Uncharacterized protein</fullName>
    </submittedName>
</protein>
<evidence type="ECO:0000313" key="1">
    <source>
        <dbReference type="EMBL" id="SPL64179.1"/>
    </source>
</evidence>